<dbReference type="Proteomes" id="UP000305948">
    <property type="component" value="Unassembled WGS sequence"/>
</dbReference>
<sequence length="155" mass="17557">MYIKSGNAVPSSERDMVILNATIAQVLAYRNFLLPPVLYSHPTFSLLNVNNWIHVDHFAAFLRVSRRHDPSSPLVCITSKALEAEELERKREREFLYPDFSLGGGIQPEQPAESNAKSLVPSGKYRSMSMTEFLNANMTAEELEQVSEDWLLGRD</sequence>
<evidence type="ECO:0000313" key="1">
    <source>
        <dbReference type="EMBL" id="TFK53825.1"/>
    </source>
</evidence>
<proteinExistence type="predicted"/>
<evidence type="ECO:0000313" key="2">
    <source>
        <dbReference type="Proteomes" id="UP000305948"/>
    </source>
</evidence>
<dbReference type="EMBL" id="ML213507">
    <property type="protein sequence ID" value="TFK53825.1"/>
    <property type="molecule type" value="Genomic_DNA"/>
</dbReference>
<name>A0A5C3N9S8_9AGAM</name>
<dbReference type="AlphaFoldDB" id="A0A5C3N9S8"/>
<keyword evidence="2" id="KW-1185">Reference proteome</keyword>
<protein>
    <submittedName>
        <fullName evidence="1">Uncharacterized protein</fullName>
    </submittedName>
</protein>
<organism evidence="1 2">
    <name type="scientific">Heliocybe sulcata</name>
    <dbReference type="NCBI Taxonomy" id="5364"/>
    <lineage>
        <taxon>Eukaryota</taxon>
        <taxon>Fungi</taxon>
        <taxon>Dikarya</taxon>
        <taxon>Basidiomycota</taxon>
        <taxon>Agaricomycotina</taxon>
        <taxon>Agaricomycetes</taxon>
        <taxon>Gloeophyllales</taxon>
        <taxon>Gloeophyllaceae</taxon>
        <taxon>Heliocybe</taxon>
    </lineage>
</organism>
<reference evidence="1 2" key="1">
    <citation type="journal article" date="2019" name="Nat. Ecol. Evol.">
        <title>Megaphylogeny resolves global patterns of mushroom evolution.</title>
        <authorList>
            <person name="Varga T."/>
            <person name="Krizsan K."/>
            <person name="Foldi C."/>
            <person name="Dima B."/>
            <person name="Sanchez-Garcia M."/>
            <person name="Sanchez-Ramirez S."/>
            <person name="Szollosi G.J."/>
            <person name="Szarkandi J.G."/>
            <person name="Papp V."/>
            <person name="Albert L."/>
            <person name="Andreopoulos W."/>
            <person name="Angelini C."/>
            <person name="Antonin V."/>
            <person name="Barry K.W."/>
            <person name="Bougher N.L."/>
            <person name="Buchanan P."/>
            <person name="Buyck B."/>
            <person name="Bense V."/>
            <person name="Catcheside P."/>
            <person name="Chovatia M."/>
            <person name="Cooper J."/>
            <person name="Damon W."/>
            <person name="Desjardin D."/>
            <person name="Finy P."/>
            <person name="Geml J."/>
            <person name="Haridas S."/>
            <person name="Hughes K."/>
            <person name="Justo A."/>
            <person name="Karasinski D."/>
            <person name="Kautmanova I."/>
            <person name="Kiss B."/>
            <person name="Kocsube S."/>
            <person name="Kotiranta H."/>
            <person name="LaButti K.M."/>
            <person name="Lechner B.E."/>
            <person name="Liimatainen K."/>
            <person name="Lipzen A."/>
            <person name="Lukacs Z."/>
            <person name="Mihaltcheva S."/>
            <person name="Morgado L.N."/>
            <person name="Niskanen T."/>
            <person name="Noordeloos M.E."/>
            <person name="Ohm R.A."/>
            <person name="Ortiz-Santana B."/>
            <person name="Ovrebo C."/>
            <person name="Racz N."/>
            <person name="Riley R."/>
            <person name="Savchenko A."/>
            <person name="Shiryaev A."/>
            <person name="Soop K."/>
            <person name="Spirin V."/>
            <person name="Szebenyi C."/>
            <person name="Tomsovsky M."/>
            <person name="Tulloss R.E."/>
            <person name="Uehling J."/>
            <person name="Grigoriev I.V."/>
            <person name="Vagvolgyi C."/>
            <person name="Papp T."/>
            <person name="Martin F.M."/>
            <person name="Miettinen O."/>
            <person name="Hibbett D.S."/>
            <person name="Nagy L.G."/>
        </authorList>
    </citation>
    <scope>NUCLEOTIDE SEQUENCE [LARGE SCALE GENOMIC DNA]</scope>
    <source>
        <strain evidence="1 2">OMC1185</strain>
    </source>
</reference>
<gene>
    <name evidence="1" type="ORF">OE88DRAFT_1286992</name>
</gene>
<accession>A0A5C3N9S8</accession>
<dbReference type="OrthoDB" id="10626410at2759"/>